<accession>A0A5C1AJE3</accession>
<gene>
    <name evidence="2" type="ORF">PX52LOC_05306</name>
</gene>
<proteinExistence type="predicted"/>
<evidence type="ECO:0000313" key="2">
    <source>
        <dbReference type="EMBL" id="QEL18287.1"/>
    </source>
</evidence>
<dbReference type="Proteomes" id="UP000324974">
    <property type="component" value="Chromosome"/>
</dbReference>
<feature type="region of interest" description="Disordered" evidence="1">
    <location>
        <begin position="13"/>
        <end position="90"/>
    </location>
</feature>
<sequence length="225" mass="23812">MWLPKHSNRAIAEMAGVGDHLVADARRKDEVRESRTSTSETRTGKDGKKYPVPPTKADAPTPPGSTTLPVDADKPEPVKQPTPTLFDQTTDVHADPAKTSAELSPSPVMGEVISPIVPPVADPYSLDALKFLRKEIRAELLAHLLTIDPPTLLSVAERLATDAIPSLTKADRVAVLEAAAGAGFCPIWTEAASCQVEDSSTSAIPGGRFSHLNDLLGHVSDSGIS</sequence>
<dbReference type="KEGG" id="lrs:PX52LOC_05306"/>
<dbReference type="AlphaFoldDB" id="A0A5C1AJE3"/>
<feature type="compositionally biased region" description="Basic and acidic residues" evidence="1">
    <location>
        <begin position="21"/>
        <end position="35"/>
    </location>
</feature>
<dbReference type="EMBL" id="CP042425">
    <property type="protein sequence ID" value="QEL18287.1"/>
    <property type="molecule type" value="Genomic_DNA"/>
</dbReference>
<name>A0A5C1AJE3_9BACT</name>
<dbReference type="RefSeq" id="WP_149112809.1">
    <property type="nucleotide sequence ID" value="NZ_CP042425.1"/>
</dbReference>
<evidence type="ECO:0000313" key="3">
    <source>
        <dbReference type="Proteomes" id="UP000324974"/>
    </source>
</evidence>
<keyword evidence="3" id="KW-1185">Reference proteome</keyword>
<protein>
    <submittedName>
        <fullName evidence="2">Uncharacterized protein</fullName>
    </submittedName>
</protein>
<organism evidence="2 3">
    <name type="scientific">Limnoglobus roseus</name>
    <dbReference type="NCBI Taxonomy" id="2598579"/>
    <lineage>
        <taxon>Bacteria</taxon>
        <taxon>Pseudomonadati</taxon>
        <taxon>Planctomycetota</taxon>
        <taxon>Planctomycetia</taxon>
        <taxon>Gemmatales</taxon>
        <taxon>Gemmataceae</taxon>
        <taxon>Limnoglobus</taxon>
    </lineage>
</organism>
<reference evidence="3" key="1">
    <citation type="submission" date="2019-08" db="EMBL/GenBank/DDBJ databases">
        <title>Limnoglobus roseus gen. nov., sp. nov., a novel freshwater planctomycete with a giant genome from the family Gemmataceae.</title>
        <authorList>
            <person name="Kulichevskaya I.S."/>
            <person name="Naumoff D.G."/>
            <person name="Miroshnikov K."/>
            <person name="Ivanova A."/>
            <person name="Philippov D.A."/>
            <person name="Hakobyan A."/>
            <person name="Rijpstra I.C."/>
            <person name="Sinninghe Damste J.S."/>
            <person name="Liesack W."/>
            <person name="Dedysh S.N."/>
        </authorList>
    </citation>
    <scope>NUCLEOTIDE SEQUENCE [LARGE SCALE GENOMIC DNA]</scope>
    <source>
        <strain evidence="3">PX52</strain>
    </source>
</reference>
<evidence type="ECO:0000256" key="1">
    <source>
        <dbReference type="SAM" id="MobiDB-lite"/>
    </source>
</evidence>